<dbReference type="InterPro" id="IPR053212">
    <property type="entry name" value="DHP_3-monooxygenase"/>
</dbReference>
<dbReference type="InterPro" id="IPR036188">
    <property type="entry name" value="FAD/NAD-bd_sf"/>
</dbReference>
<protein>
    <submittedName>
        <fullName evidence="2">FAD/NAD(P)-binding domain-containing protein</fullName>
    </submittedName>
</protein>
<dbReference type="Proteomes" id="UP000800200">
    <property type="component" value="Unassembled WGS sequence"/>
</dbReference>
<organism evidence="2 3">
    <name type="scientific">Zopfia rhizophila CBS 207.26</name>
    <dbReference type="NCBI Taxonomy" id="1314779"/>
    <lineage>
        <taxon>Eukaryota</taxon>
        <taxon>Fungi</taxon>
        <taxon>Dikarya</taxon>
        <taxon>Ascomycota</taxon>
        <taxon>Pezizomycotina</taxon>
        <taxon>Dothideomycetes</taxon>
        <taxon>Dothideomycetes incertae sedis</taxon>
        <taxon>Zopfiaceae</taxon>
        <taxon>Zopfia</taxon>
    </lineage>
</organism>
<dbReference type="Pfam" id="PF22607">
    <property type="entry name" value="FAD_binding-like"/>
    <property type="match status" value="1"/>
</dbReference>
<dbReference type="InterPro" id="IPR054707">
    <property type="entry name" value="DhpH_subs-bd"/>
</dbReference>
<keyword evidence="3" id="KW-1185">Reference proteome</keyword>
<accession>A0A6A6EJR5</accession>
<evidence type="ECO:0000259" key="1">
    <source>
        <dbReference type="Pfam" id="PF22607"/>
    </source>
</evidence>
<dbReference type="AlphaFoldDB" id="A0A6A6EJR5"/>
<reference evidence="2" key="1">
    <citation type="journal article" date="2020" name="Stud. Mycol.">
        <title>101 Dothideomycetes genomes: a test case for predicting lifestyles and emergence of pathogens.</title>
        <authorList>
            <person name="Haridas S."/>
            <person name="Albert R."/>
            <person name="Binder M."/>
            <person name="Bloem J."/>
            <person name="Labutti K."/>
            <person name="Salamov A."/>
            <person name="Andreopoulos B."/>
            <person name="Baker S."/>
            <person name="Barry K."/>
            <person name="Bills G."/>
            <person name="Bluhm B."/>
            <person name="Cannon C."/>
            <person name="Castanera R."/>
            <person name="Culley D."/>
            <person name="Daum C."/>
            <person name="Ezra D."/>
            <person name="Gonzalez J."/>
            <person name="Henrissat B."/>
            <person name="Kuo A."/>
            <person name="Liang C."/>
            <person name="Lipzen A."/>
            <person name="Lutzoni F."/>
            <person name="Magnuson J."/>
            <person name="Mondo S."/>
            <person name="Nolan M."/>
            <person name="Ohm R."/>
            <person name="Pangilinan J."/>
            <person name="Park H.-J."/>
            <person name="Ramirez L."/>
            <person name="Alfaro M."/>
            <person name="Sun H."/>
            <person name="Tritt A."/>
            <person name="Yoshinaga Y."/>
            <person name="Zwiers L.-H."/>
            <person name="Turgeon B."/>
            <person name="Goodwin S."/>
            <person name="Spatafora J."/>
            <person name="Crous P."/>
            <person name="Grigoriev I."/>
        </authorList>
    </citation>
    <scope>NUCLEOTIDE SEQUENCE</scope>
    <source>
        <strain evidence="2">CBS 207.26</strain>
    </source>
</reference>
<proteinExistence type="predicted"/>
<gene>
    <name evidence="2" type="ORF">K469DRAFT_656618</name>
</gene>
<evidence type="ECO:0000313" key="3">
    <source>
        <dbReference type="Proteomes" id="UP000800200"/>
    </source>
</evidence>
<dbReference type="OrthoDB" id="16820at2759"/>
<dbReference type="Gene3D" id="3.50.50.60">
    <property type="entry name" value="FAD/NAD(P)-binding domain"/>
    <property type="match status" value="1"/>
</dbReference>
<dbReference type="EMBL" id="ML994617">
    <property type="protein sequence ID" value="KAF2191581.1"/>
    <property type="molecule type" value="Genomic_DNA"/>
</dbReference>
<sequence>MSQDASSTPNSTNGTSKKLDIVIVGGSLGGLCTGLALKSLGYTITILERNPTPLLHNQGAGIVTGGDTLGFFKKYDRCGRQIAVSSQRRQYLDKDGNIVHREDMVQNMTSWDLVYYILRANFDGVESAYCRVPEKRDGDGDVRHWHGCRVTGVKHKRERVEVLYTTKGGKEESLVADLVVGADGPSSTIRSVLQPDVERTYAGYVALRGTVPEEAVSDHTREAFSERFTFSYTKGVQILAYLIPGENGTLEPGKRLINFVYYTNFPSKSLDEPSPELAELMTDVDGVRHRITMRPGKTNPKAWEKQRQIAKERLPPQFAEIVRATKKPFVQAITDVICPQNEFLGGKVVLIGDALAGFRPHTVASTSQAAFDAMLLADMVEGKVPREEWKRETMAYARMIQKRGVDMGNRSQHEDLPLKEHIHDRNLASKPREEEIWPEWVTRDV</sequence>
<evidence type="ECO:0000313" key="2">
    <source>
        <dbReference type="EMBL" id="KAF2191581.1"/>
    </source>
</evidence>
<dbReference type="PRINTS" id="PR00420">
    <property type="entry name" value="RNGMNOXGNASE"/>
</dbReference>
<dbReference type="SUPFAM" id="SSF51905">
    <property type="entry name" value="FAD/NAD(P)-binding domain"/>
    <property type="match status" value="1"/>
</dbReference>
<dbReference type="SUPFAM" id="SSF54373">
    <property type="entry name" value="FAD-linked reductases, C-terminal domain"/>
    <property type="match status" value="1"/>
</dbReference>
<name>A0A6A6EJR5_9PEZI</name>
<feature type="domain" description="2,6-dihydroxypyridine 3-monooxygenase substrate binding" evidence="1">
    <location>
        <begin position="201"/>
        <end position="335"/>
    </location>
</feature>
<dbReference type="Gene3D" id="3.30.9.60">
    <property type="match status" value="1"/>
</dbReference>
<dbReference type="PANTHER" id="PTHR47469:SF2">
    <property type="entry name" value="OS06G0597600 PROTEIN"/>
    <property type="match status" value="1"/>
</dbReference>
<dbReference type="PANTHER" id="PTHR47469">
    <property type="entry name" value="MONOOXYGENASE-LIKE"/>
    <property type="match status" value="1"/>
</dbReference>